<feature type="domain" description="AB hydrolase-1" evidence="1">
    <location>
        <begin position="128"/>
        <end position="211"/>
    </location>
</feature>
<dbReference type="Proteomes" id="UP000028533">
    <property type="component" value="Unassembled WGS sequence"/>
</dbReference>
<gene>
    <name evidence="2" type="ORF">MCAPa_7410</name>
</gene>
<dbReference type="AlphaFoldDB" id="A0A084EI68"/>
<dbReference type="InterPro" id="IPR029058">
    <property type="entry name" value="AB_hydrolase_fold"/>
</dbReference>
<proteinExistence type="predicted"/>
<sequence>MKKPKNRDFEKNLGKKIFKAAKKPFRLIYWLAGNLTILKSNKKLGYISKIDDINKLNKIMKYYYKRDELVLYDDNKIEDISFLTSDNVKIKGIKFITNKNSKKWIISSHWFAGEKYLGLIHTKAFIELGYNILSFDFRNHGDSEETEVISMGLFESRDLISAINYLINNNEVETLGLFGMSMGAYICNYVAINHKELLDKANVKFIISDSTYGSIESLLYKNWKERLHILINKRLARKIINKTIDLQTLATNHDQKELNLFDMYENQKMIPANAPILFIHGCNDQITPHTDSLRLFINRSTYNSDDELLIYNSCNHCFSFKEHYYQTIYRILMFENKIIKDNNATKLALDKMGISDEIINNNFNEIKEVSTFYFSKNKNNEF</sequence>
<protein>
    <recommendedName>
        <fullName evidence="1">AB hydrolase-1 domain-containing protein</fullName>
    </recommendedName>
</protein>
<dbReference type="RefSeq" id="WP_036432389.1">
    <property type="nucleotide sequence ID" value="NZ_JFDO01000030.1"/>
</dbReference>
<dbReference type="SUPFAM" id="SSF53474">
    <property type="entry name" value="alpha/beta-Hydrolases"/>
    <property type="match status" value="1"/>
</dbReference>
<dbReference type="InterPro" id="IPR052920">
    <property type="entry name" value="DNA-binding_regulatory"/>
</dbReference>
<organism evidence="2 3">
    <name type="scientific">Mycoplasma capricolum subsp. capricolum 14232</name>
    <dbReference type="NCBI Taxonomy" id="1188238"/>
    <lineage>
        <taxon>Bacteria</taxon>
        <taxon>Bacillati</taxon>
        <taxon>Mycoplasmatota</taxon>
        <taxon>Mollicutes</taxon>
        <taxon>Mycoplasmataceae</taxon>
        <taxon>Mycoplasma</taxon>
    </lineage>
</organism>
<evidence type="ECO:0000313" key="3">
    <source>
        <dbReference type="Proteomes" id="UP000028533"/>
    </source>
</evidence>
<dbReference type="Gene3D" id="3.40.50.1820">
    <property type="entry name" value="alpha/beta hydrolase"/>
    <property type="match status" value="1"/>
</dbReference>
<dbReference type="Pfam" id="PF00561">
    <property type="entry name" value="Abhydrolase_1"/>
    <property type="match status" value="1"/>
</dbReference>
<evidence type="ECO:0000259" key="1">
    <source>
        <dbReference type="Pfam" id="PF00561"/>
    </source>
</evidence>
<dbReference type="EMBL" id="JFDO01000030">
    <property type="protein sequence ID" value="KEZ17660.1"/>
    <property type="molecule type" value="Genomic_DNA"/>
</dbReference>
<dbReference type="PANTHER" id="PTHR43358:SF4">
    <property type="entry name" value="ALPHA_BETA HYDROLASE FOLD-1 DOMAIN-CONTAINING PROTEIN"/>
    <property type="match status" value="1"/>
</dbReference>
<name>A0A084EI68_MYCCA</name>
<comment type="caution">
    <text evidence="2">The sequence shown here is derived from an EMBL/GenBank/DDBJ whole genome shotgun (WGS) entry which is preliminary data.</text>
</comment>
<dbReference type="InterPro" id="IPR000073">
    <property type="entry name" value="AB_hydrolase_1"/>
</dbReference>
<dbReference type="PANTHER" id="PTHR43358">
    <property type="entry name" value="ALPHA/BETA-HYDROLASE"/>
    <property type="match status" value="1"/>
</dbReference>
<evidence type="ECO:0000313" key="2">
    <source>
        <dbReference type="EMBL" id="KEZ17660.1"/>
    </source>
</evidence>
<reference evidence="2 3" key="1">
    <citation type="submission" date="2014-02" db="EMBL/GenBank/DDBJ databases">
        <title>Genome sequence of Mycoplasma capricolum subsp. capricolum strain 14232.</title>
        <authorList>
            <person name="Sirand-Pugnet P."/>
            <person name="Breton M."/>
            <person name="Dordet-Frisoni E."/>
            <person name="Baranowski E."/>
            <person name="Barre A."/>
            <person name="Couture C."/>
            <person name="Dupuy V."/>
            <person name="Gaurivaud P."/>
            <person name="Jacob D."/>
            <person name="Lemaitre C."/>
            <person name="Manso-Silvan L."/>
            <person name="Nikolski M."/>
            <person name="Nouvel L.-X."/>
            <person name="Poumarat F."/>
            <person name="Tardy F."/>
            <person name="Thebault P."/>
            <person name="Theil S."/>
            <person name="Citti C."/>
            <person name="Thiaucourt F."/>
            <person name="Blanchard A."/>
        </authorList>
    </citation>
    <scope>NUCLEOTIDE SEQUENCE [LARGE SCALE GENOMIC DNA]</scope>
    <source>
        <strain evidence="2 3">14232</strain>
    </source>
</reference>
<accession>A0A084EI68</accession>